<sequence length="89" mass="10010">MGEKELREKYGGKLAKAINRAIRAEIPGGNEALDKLTELAGPARHSGWKNRQGKNTAEADAYYKHKKEVVDRMEADIRRRWGVPADTGY</sequence>
<evidence type="ECO:0000313" key="1">
    <source>
        <dbReference type="EMBL" id="QOV90806.1"/>
    </source>
</evidence>
<keyword evidence="2" id="KW-1185">Reference proteome</keyword>
<dbReference type="Proteomes" id="UP000593765">
    <property type="component" value="Chromosome"/>
</dbReference>
<evidence type="ECO:0000313" key="2">
    <source>
        <dbReference type="Proteomes" id="UP000593765"/>
    </source>
</evidence>
<reference evidence="1 2" key="1">
    <citation type="submission" date="2020-10" db="EMBL/GenBank/DDBJ databases">
        <title>Wide distribution of Phycisphaera-like planctomycetes from WD2101 soil group in peatlands and genome analysis of the first cultivated representative.</title>
        <authorList>
            <person name="Dedysh S.N."/>
            <person name="Beletsky A.V."/>
            <person name="Ivanova A."/>
            <person name="Kulichevskaya I.S."/>
            <person name="Suzina N.E."/>
            <person name="Philippov D.A."/>
            <person name="Rakitin A.L."/>
            <person name="Mardanov A.V."/>
            <person name="Ravin N.V."/>
        </authorList>
    </citation>
    <scope>NUCLEOTIDE SEQUENCE [LARGE SCALE GENOMIC DNA]</scope>
    <source>
        <strain evidence="1 2">M1803</strain>
    </source>
</reference>
<dbReference type="RefSeq" id="WP_206293909.1">
    <property type="nucleotide sequence ID" value="NZ_CP063458.1"/>
</dbReference>
<accession>A0A7M2WZ96</accession>
<dbReference type="AlphaFoldDB" id="A0A7M2WZ96"/>
<name>A0A7M2WZ96_9BACT</name>
<proteinExistence type="predicted"/>
<gene>
    <name evidence="1" type="ORF">IPV69_05460</name>
</gene>
<dbReference type="KEGG" id="hbs:IPV69_05460"/>
<protein>
    <submittedName>
        <fullName evidence="1">Uncharacterized protein</fullName>
    </submittedName>
</protein>
<organism evidence="1 2">
    <name type="scientific">Humisphaera borealis</name>
    <dbReference type="NCBI Taxonomy" id="2807512"/>
    <lineage>
        <taxon>Bacteria</taxon>
        <taxon>Pseudomonadati</taxon>
        <taxon>Planctomycetota</taxon>
        <taxon>Phycisphaerae</taxon>
        <taxon>Tepidisphaerales</taxon>
        <taxon>Tepidisphaeraceae</taxon>
        <taxon>Humisphaera</taxon>
    </lineage>
</organism>
<dbReference type="EMBL" id="CP063458">
    <property type="protein sequence ID" value="QOV90806.1"/>
    <property type="molecule type" value="Genomic_DNA"/>
</dbReference>